<dbReference type="OrthoDB" id="1493972at2"/>
<dbReference type="PROSITE" id="PS51257">
    <property type="entry name" value="PROKAR_LIPOPROTEIN"/>
    <property type="match status" value="1"/>
</dbReference>
<dbReference type="RefSeq" id="WP_084373905.1">
    <property type="nucleotide sequence ID" value="NZ_FWYF01000003.1"/>
</dbReference>
<dbReference type="Gene3D" id="2.40.128.490">
    <property type="entry name" value="Uncharacterised protein PF14869, DUF4488"/>
    <property type="match status" value="1"/>
</dbReference>
<accession>A0A1W2GKL4</accession>
<dbReference type="STRING" id="692418.SAMN04488029_3290"/>
<sequence length="150" mass="17003">MKRFVFVLFCALGACVPEQKSTSNQRSPIEGTWQLLSAQNITGADTVFTDYTVGMKGIKMINQNYFAFFQHDLNKGTDSLAKFSAGSGSYTYENGHYIENLAYCTGRQWEGNTFEFELMITGDTLVQEGREKLDDLGIDHVIREIYVRLK</sequence>
<protein>
    <recommendedName>
        <fullName evidence="3">Lipocalin-like domain-containing protein</fullName>
    </recommendedName>
</protein>
<name>A0A1W2GKL4_REIFA</name>
<keyword evidence="2" id="KW-1185">Reference proteome</keyword>
<gene>
    <name evidence="1" type="ORF">SAMN04488029_3290</name>
</gene>
<dbReference type="EMBL" id="FWYF01000003">
    <property type="protein sequence ID" value="SMD37199.1"/>
    <property type="molecule type" value="Genomic_DNA"/>
</dbReference>
<organism evidence="1 2">
    <name type="scientific">Reichenbachiella faecimaris</name>
    <dbReference type="NCBI Taxonomy" id="692418"/>
    <lineage>
        <taxon>Bacteria</taxon>
        <taxon>Pseudomonadati</taxon>
        <taxon>Bacteroidota</taxon>
        <taxon>Cytophagia</taxon>
        <taxon>Cytophagales</taxon>
        <taxon>Reichenbachiellaceae</taxon>
        <taxon>Reichenbachiella</taxon>
    </lineage>
</organism>
<evidence type="ECO:0000313" key="2">
    <source>
        <dbReference type="Proteomes" id="UP000192472"/>
    </source>
</evidence>
<evidence type="ECO:0000313" key="1">
    <source>
        <dbReference type="EMBL" id="SMD37199.1"/>
    </source>
</evidence>
<dbReference type="AlphaFoldDB" id="A0A1W2GKL4"/>
<proteinExistence type="predicted"/>
<reference evidence="1 2" key="1">
    <citation type="submission" date="2017-04" db="EMBL/GenBank/DDBJ databases">
        <authorList>
            <person name="Afonso C.L."/>
            <person name="Miller P.J."/>
            <person name="Scott M.A."/>
            <person name="Spackman E."/>
            <person name="Goraichik I."/>
            <person name="Dimitrov K.M."/>
            <person name="Suarez D.L."/>
            <person name="Swayne D.E."/>
        </authorList>
    </citation>
    <scope>NUCLEOTIDE SEQUENCE [LARGE SCALE GENOMIC DNA]</scope>
    <source>
        <strain evidence="1 2">DSM 26133</strain>
    </source>
</reference>
<evidence type="ECO:0008006" key="3">
    <source>
        <dbReference type="Google" id="ProtNLM"/>
    </source>
</evidence>
<dbReference type="Proteomes" id="UP000192472">
    <property type="component" value="Unassembled WGS sequence"/>
</dbReference>